<gene>
    <name evidence="1" type="ORF">MLD38_031834</name>
</gene>
<accession>A0ACB9MQX9</accession>
<organism evidence="1 2">
    <name type="scientific">Melastoma candidum</name>
    <dbReference type="NCBI Taxonomy" id="119954"/>
    <lineage>
        <taxon>Eukaryota</taxon>
        <taxon>Viridiplantae</taxon>
        <taxon>Streptophyta</taxon>
        <taxon>Embryophyta</taxon>
        <taxon>Tracheophyta</taxon>
        <taxon>Spermatophyta</taxon>
        <taxon>Magnoliopsida</taxon>
        <taxon>eudicotyledons</taxon>
        <taxon>Gunneridae</taxon>
        <taxon>Pentapetalae</taxon>
        <taxon>rosids</taxon>
        <taxon>malvids</taxon>
        <taxon>Myrtales</taxon>
        <taxon>Melastomataceae</taxon>
        <taxon>Melastomatoideae</taxon>
        <taxon>Melastomateae</taxon>
        <taxon>Melastoma</taxon>
    </lineage>
</organism>
<evidence type="ECO:0000313" key="2">
    <source>
        <dbReference type="Proteomes" id="UP001057402"/>
    </source>
</evidence>
<dbReference type="EMBL" id="CM042888">
    <property type="protein sequence ID" value="KAI4326528.1"/>
    <property type="molecule type" value="Genomic_DNA"/>
</dbReference>
<reference evidence="2" key="1">
    <citation type="journal article" date="2023" name="Front. Plant Sci.">
        <title>Chromosomal-level genome assembly of Melastoma candidum provides insights into trichome evolution.</title>
        <authorList>
            <person name="Zhong Y."/>
            <person name="Wu W."/>
            <person name="Sun C."/>
            <person name="Zou P."/>
            <person name="Liu Y."/>
            <person name="Dai S."/>
            <person name="Zhou R."/>
        </authorList>
    </citation>
    <scope>NUCLEOTIDE SEQUENCE [LARGE SCALE GENOMIC DNA]</scope>
</reference>
<keyword evidence="2" id="KW-1185">Reference proteome</keyword>
<evidence type="ECO:0000313" key="1">
    <source>
        <dbReference type="EMBL" id="KAI4326528.1"/>
    </source>
</evidence>
<dbReference type="Proteomes" id="UP001057402">
    <property type="component" value="Chromosome 9"/>
</dbReference>
<proteinExistence type="predicted"/>
<protein>
    <submittedName>
        <fullName evidence="1">Uncharacterized protein</fullName>
    </submittedName>
</protein>
<name>A0ACB9MQX9_9MYRT</name>
<sequence length="341" mass="37848">MKIQPVDFEIGEATVVAVTKSRLKRLFERQFSSMLRIPSLERMPSLEKSCCEDAMVEFDPSSVFLGKMVRNYLEECEKHPAGGRCGGKNRCRCFSGNMTDSSDDEVDFFCGYGNKNSDCKCSLEALKVLVLCACVSEKILSADVARIVEKQRACKRKDFSPAAGLPAVVDELAAVGYDATACKCRWEKSLSTPAGEYEFINVVIQGERVIVDIDFLSQFEIARPTKKYKSILGTLPTIFVGKEDRLRKIVATVSEAAKQSLRKRGMPVPPWRKTEYIMAKWFSDPIAHHPATSEDEELTVSEGAEEGVFLDPLPLVFAKAKPKSMQMGVERVSGLTSVIEA</sequence>
<comment type="caution">
    <text evidence="1">The sequence shown here is derived from an EMBL/GenBank/DDBJ whole genome shotgun (WGS) entry which is preliminary data.</text>
</comment>